<evidence type="ECO:0000313" key="24">
    <source>
        <dbReference type="Proteomes" id="UP000233837"/>
    </source>
</evidence>
<dbReference type="InterPro" id="IPR046959">
    <property type="entry name" value="PRK1-6/SRF4-like"/>
</dbReference>
<dbReference type="Pfam" id="PF13855">
    <property type="entry name" value="LRR_8"/>
    <property type="match status" value="1"/>
</dbReference>
<accession>A0A2I0WKH5</accession>
<dbReference type="PANTHER" id="PTHR48007:SF64">
    <property type="entry name" value="POLLEN RECEPTOR-LIKE KINASE 1"/>
    <property type="match status" value="1"/>
</dbReference>
<dbReference type="InterPro" id="IPR032675">
    <property type="entry name" value="LRR_dom_sf"/>
</dbReference>
<dbReference type="GO" id="GO:0005524">
    <property type="term" value="F:ATP binding"/>
    <property type="evidence" value="ECO:0007669"/>
    <property type="project" value="UniProtKB-KW"/>
</dbReference>
<evidence type="ECO:0000256" key="15">
    <source>
        <dbReference type="ARBA" id="ARBA00023170"/>
    </source>
</evidence>
<dbReference type="FunFam" id="3.80.10.10:FF:000041">
    <property type="entry name" value="LRR receptor-like serine/threonine-protein kinase ERECTA"/>
    <property type="match status" value="1"/>
</dbReference>
<comment type="subcellular location">
    <subcellularLocation>
        <location evidence="1">Membrane</location>
        <topology evidence="1">Single-pass membrane protein</topology>
    </subcellularLocation>
</comment>
<reference evidence="23 24" key="2">
    <citation type="journal article" date="2017" name="Nature">
        <title>The Apostasia genome and the evolution of orchids.</title>
        <authorList>
            <person name="Zhang G.Q."/>
            <person name="Liu K.W."/>
            <person name="Li Z."/>
            <person name="Lohaus R."/>
            <person name="Hsiao Y.Y."/>
            <person name="Niu S.C."/>
            <person name="Wang J.Y."/>
            <person name="Lin Y.C."/>
            <person name="Xu Q."/>
            <person name="Chen L.J."/>
            <person name="Yoshida K."/>
            <person name="Fujiwara S."/>
            <person name="Wang Z.W."/>
            <person name="Zhang Y.Q."/>
            <person name="Mitsuda N."/>
            <person name="Wang M."/>
            <person name="Liu G.H."/>
            <person name="Pecoraro L."/>
            <person name="Huang H.X."/>
            <person name="Xiao X.J."/>
            <person name="Lin M."/>
            <person name="Wu X.Y."/>
            <person name="Wu W.L."/>
            <person name="Chen Y.Y."/>
            <person name="Chang S.B."/>
            <person name="Sakamoto S."/>
            <person name="Ohme-Takagi M."/>
            <person name="Yagi M."/>
            <person name="Zeng S.J."/>
            <person name="Shen C.Y."/>
            <person name="Yeh C.M."/>
            <person name="Luo Y.B."/>
            <person name="Tsai W.C."/>
            <person name="Van de Peer Y."/>
            <person name="Liu Z.J."/>
        </authorList>
    </citation>
    <scope>NUCLEOTIDE SEQUENCE [LARGE SCALE GENOMIC DNA]</scope>
    <source>
        <tissue evidence="23">The whole plant</tissue>
    </source>
</reference>
<evidence type="ECO:0000256" key="13">
    <source>
        <dbReference type="ARBA" id="ARBA00022989"/>
    </source>
</evidence>
<keyword evidence="13 20" id="KW-1133">Transmembrane helix</keyword>
<keyword evidence="4" id="KW-0597">Phosphoprotein</keyword>
<dbReference type="Gene3D" id="3.80.10.10">
    <property type="entry name" value="Ribonuclease Inhibitor"/>
    <property type="match status" value="2"/>
</dbReference>
<evidence type="ECO:0000256" key="10">
    <source>
        <dbReference type="ARBA" id="ARBA00022741"/>
    </source>
</evidence>
<evidence type="ECO:0000256" key="8">
    <source>
        <dbReference type="ARBA" id="ARBA00022729"/>
    </source>
</evidence>
<evidence type="ECO:0000256" key="16">
    <source>
        <dbReference type="ARBA" id="ARBA00023180"/>
    </source>
</evidence>
<feature type="signal peptide" evidence="21">
    <location>
        <begin position="1"/>
        <end position="21"/>
    </location>
</feature>
<keyword evidence="5" id="KW-0433">Leucine-rich repeat</keyword>
<keyword evidence="6" id="KW-0808">Transferase</keyword>
<keyword evidence="9" id="KW-0677">Repeat</keyword>
<dbReference type="Pfam" id="PF07714">
    <property type="entry name" value="PK_Tyr_Ser-Thr"/>
    <property type="match status" value="1"/>
</dbReference>
<dbReference type="InterPro" id="IPR001245">
    <property type="entry name" value="Ser-Thr/Tyr_kinase_cat_dom"/>
</dbReference>
<keyword evidence="24" id="KW-1185">Reference proteome</keyword>
<keyword evidence="15 23" id="KW-0675">Receptor</keyword>
<keyword evidence="7 20" id="KW-0812">Transmembrane</keyword>
<feature type="region of interest" description="Disordered" evidence="19">
    <location>
        <begin position="298"/>
        <end position="323"/>
    </location>
</feature>
<evidence type="ECO:0000256" key="21">
    <source>
        <dbReference type="SAM" id="SignalP"/>
    </source>
</evidence>
<keyword evidence="14 20" id="KW-0472">Membrane</keyword>
<dbReference type="InterPro" id="IPR000719">
    <property type="entry name" value="Prot_kinase_dom"/>
</dbReference>
<keyword evidence="10" id="KW-0547">Nucleotide-binding</keyword>
<evidence type="ECO:0000256" key="5">
    <source>
        <dbReference type="ARBA" id="ARBA00022614"/>
    </source>
</evidence>
<keyword evidence="8 21" id="KW-0732">Signal</keyword>
<dbReference type="Pfam" id="PF08263">
    <property type="entry name" value="LRRNT_2"/>
    <property type="match status" value="1"/>
</dbReference>
<dbReference type="PROSITE" id="PS50011">
    <property type="entry name" value="PROTEIN_KINASE_DOM"/>
    <property type="match status" value="1"/>
</dbReference>
<dbReference type="PANTHER" id="PTHR48007">
    <property type="entry name" value="LEUCINE-RICH REPEAT RECEPTOR-LIKE PROTEIN KINASE PXC1"/>
    <property type="match status" value="1"/>
</dbReference>
<evidence type="ECO:0000256" key="2">
    <source>
        <dbReference type="ARBA" id="ARBA00008684"/>
    </source>
</evidence>
<keyword evidence="11 23" id="KW-0418">Kinase</keyword>
<gene>
    <name evidence="23" type="primary">RLK</name>
    <name evidence="23" type="ORF">MA16_Dca017569</name>
</gene>
<feature type="chain" id="PRO_5014144521" description="non-specific serine/threonine protein kinase" evidence="21">
    <location>
        <begin position="22"/>
        <end position="626"/>
    </location>
</feature>
<evidence type="ECO:0000256" key="11">
    <source>
        <dbReference type="ARBA" id="ARBA00022777"/>
    </source>
</evidence>
<dbReference type="Proteomes" id="UP000233837">
    <property type="component" value="Unassembled WGS sequence"/>
</dbReference>
<evidence type="ECO:0000256" key="1">
    <source>
        <dbReference type="ARBA" id="ARBA00004167"/>
    </source>
</evidence>
<dbReference type="EMBL" id="KZ502554">
    <property type="protein sequence ID" value="PKU76156.1"/>
    <property type="molecule type" value="Genomic_DNA"/>
</dbReference>
<organism evidence="23 24">
    <name type="scientific">Dendrobium catenatum</name>
    <dbReference type="NCBI Taxonomy" id="906689"/>
    <lineage>
        <taxon>Eukaryota</taxon>
        <taxon>Viridiplantae</taxon>
        <taxon>Streptophyta</taxon>
        <taxon>Embryophyta</taxon>
        <taxon>Tracheophyta</taxon>
        <taxon>Spermatophyta</taxon>
        <taxon>Magnoliopsida</taxon>
        <taxon>Liliopsida</taxon>
        <taxon>Asparagales</taxon>
        <taxon>Orchidaceae</taxon>
        <taxon>Epidendroideae</taxon>
        <taxon>Malaxideae</taxon>
        <taxon>Dendrobiinae</taxon>
        <taxon>Dendrobium</taxon>
    </lineage>
</organism>
<evidence type="ECO:0000259" key="22">
    <source>
        <dbReference type="PROSITE" id="PS50011"/>
    </source>
</evidence>
<dbReference type="EC" id="2.7.11.1" evidence="3"/>
<evidence type="ECO:0000256" key="7">
    <source>
        <dbReference type="ARBA" id="ARBA00022692"/>
    </source>
</evidence>
<dbReference type="GO" id="GO:0004674">
    <property type="term" value="F:protein serine/threonine kinase activity"/>
    <property type="evidence" value="ECO:0007669"/>
    <property type="project" value="UniProtKB-EC"/>
</dbReference>
<reference evidence="23 24" key="1">
    <citation type="journal article" date="2016" name="Sci. Rep.">
        <title>The Dendrobium catenatum Lindl. genome sequence provides insights into polysaccharide synthase, floral development and adaptive evolution.</title>
        <authorList>
            <person name="Zhang G.Q."/>
            <person name="Xu Q."/>
            <person name="Bian C."/>
            <person name="Tsai W.C."/>
            <person name="Yeh C.M."/>
            <person name="Liu K.W."/>
            <person name="Yoshida K."/>
            <person name="Zhang L.S."/>
            <person name="Chang S.B."/>
            <person name="Chen F."/>
            <person name="Shi Y."/>
            <person name="Su Y.Y."/>
            <person name="Zhang Y.Q."/>
            <person name="Chen L.J."/>
            <person name="Yin Y."/>
            <person name="Lin M."/>
            <person name="Huang H."/>
            <person name="Deng H."/>
            <person name="Wang Z.W."/>
            <person name="Zhu S.L."/>
            <person name="Zhao X."/>
            <person name="Deng C."/>
            <person name="Niu S.C."/>
            <person name="Huang J."/>
            <person name="Wang M."/>
            <person name="Liu G.H."/>
            <person name="Yang H.J."/>
            <person name="Xiao X.J."/>
            <person name="Hsiao Y.Y."/>
            <person name="Wu W.L."/>
            <person name="Chen Y.Y."/>
            <person name="Mitsuda N."/>
            <person name="Ohme-Takagi M."/>
            <person name="Luo Y.B."/>
            <person name="Van de Peer Y."/>
            <person name="Liu Z.J."/>
        </authorList>
    </citation>
    <scope>NUCLEOTIDE SEQUENCE [LARGE SCALE GENOMIC DNA]</scope>
    <source>
        <tissue evidence="23">The whole plant</tissue>
    </source>
</reference>
<evidence type="ECO:0000256" key="19">
    <source>
        <dbReference type="SAM" id="MobiDB-lite"/>
    </source>
</evidence>
<evidence type="ECO:0000256" key="18">
    <source>
        <dbReference type="ARBA" id="ARBA00048679"/>
    </source>
</evidence>
<dbReference type="InterPro" id="IPR013210">
    <property type="entry name" value="LRR_N_plant-typ"/>
</dbReference>
<dbReference type="AlphaFoldDB" id="A0A2I0WKH5"/>
<comment type="catalytic activity">
    <reaction evidence="18">
        <text>L-seryl-[protein] + ATP = O-phospho-L-seryl-[protein] + ADP + H(+)</text>
        <dbReference type="Rhea" id="RHEA:17989"/>
        <dbReference type="Rhea" id="RHEA-COMP:9863"/>
        <dbReference type="Rhea" id="RHEA-COMP:11604"/>
        <dbReference type="ChEBI" id="CHEBI:15378"/>
        <dbReference type="ChEBI" id="CHEBI:29999"/>
        <dbReference type="ChEBI" id="CHEBI:30616"/>
        <dbReference type="ChEBI" id="CHEBI:83421"/>
        <dbReference type="ChEBI" id="CHEBI:456216"/>
        <dbReference type="EC" id="2.7.11.1"/>
    </reaction>
</comment>
<dbReference type="Gene3D" id="1.10.510.10">
    <property type="entry name" value="Transferase(Phosphotransferase) domain 1"/>
    <property type="match status" value="1"/>
</dbReference>
<name>A0A2I0WKH5_9ASPA</name>
<dbReference type="SUPFAM" id="SSF56112">
    <property type="entry name" value="Protein kinase-like (PK-like)"/>
    <property type="match status" value="1"/>
</dbReference>
<dbReference type="Gene3D" id="3.30.200.20">
    <property type="entry name" value="Phosphorylase Kinase, domain 1"/>
    <property type="match status" value="1"/>
</dbReference>
<sequence>MASQAAPWLLIFLYLAYSTITVESAGAEEGEALLRFKATLSIDLPSWIPGPAPCTLNSTTWEGVICFNGRVWGIQLENRSLSGTLNLRPLIPLPGLRTISFMGNKLEGPLPPHLKLLGALKAVYLSRNNFSGEIPADAFVGMRSLKKLFLSNNGFVGPVPGSLVGLGKLLELRLDHNKFAGGIPSFGQRRLTIVDVSFNRLEGAIPNRLSRMDPALFQGNPKLCGAPLTVICNNKIQPAKHKGSSGWHLSLIIIIACIISLLLLLLLLLALRRRQKTSKVIGRPCATTEDDGEKLELGTASKHQQPATATAAGPVEGKTSGGRKSECGRLAFVQEGRERFELHDLLRASAEVLGSGNFGSSFKAVLSPGPTVVVKRFKEMNGVGREDFNEHMRRIGRLSHPNLLPLIAYYYKREDKLLITEFIANGSLAHMLHGNRGSTLPPLDWPTRLKIVKGVARGLAYLYDELPVLTLPHGHLKSSNVLLNDTFQPLLTDYALVPVMNSAHATQVMVAYKSPEVAQFGLPSKKSDVWSLGILILEILTGKFPANFLHKGSSGSTDLATWVGLVMEEEWNSEVFDCDMRDTENGRGEIQKLLKIGLDCCEEIVENRMEMREALERIEELKERED</sequence>
<dbReference type="FunFam" id="3.30.200.20:FF:000307">
    <property type="entry name" value="pollen receptor-like kinase 1"/>
    <property type="match status" value="1"/>
</dbReference>
<evidence type="ECO:0000256" key="9">
    <source>
        <dbReference type="ARBA" id="ARBA00022737"/>
    </source>
</evidence>
<dbReference type="InterPro" id="IPR001611">
    <property type="entry name" value="Leu-rich_rpt"/>
</dbReference>
<dbReference type="SUPFAM" id="SSF52058">
    <property type="entry name" value="L domain-like"/>
    <property type="match status" value="1"/>
</dbReference>
<evidence type="ECO:0000256" key="4">
    <source>
        <dbReference type="ARBA" id="ARBA00022553"/>
    </source>
</evidence>
<feature type="transmembrane region" description="Helical" evidence="20">
    <location>
        <begin position="247"/>
        <end position="271"/>
    </location>
</feature>
<feature type="domain" description="Protein kinase" evidence="22">
    <location>
        <begin position="347"/>
        <end position="621"/>
    </location>
</feature>
<evidence type="ECO:0000256" key="12">
    <source>
        <dbReference type="ARBA" id="ARBA00022840"/>
    </source>
</evidence>
<dbReference type="FunFam" id="1.10.510.10:FF:000480">
    <property type="entry name" value="Pollen receptor-like kinase 1"/>
    <property type="match status" value="1"/>
</dbReference>
<evidence type="ECO:0000313" key="23">
    <source>
        <dbReference type="EMBL" id="PKU76156.1"/>
    </source>
</evidence>
<evidence type="ECO:0000256" key="20">
    <source>
        <dbReference type="SAM" id="Phobius"/>
    </source>
</evidence>
<keyword evidence="12" id="KW-0067">ATP-binding</keyword>
<comment type="similarity">
    <text evidence="2">Belongs to the protein kinase superfamily. Ser/Thr protein kinase family.</text>
</comment>
<evidence type="ECO:0000256" key="17">
    <source>
        <dbReference type="ARBA" id="ARBA00047899"/>
    </source>
</evidence>
<dbReference type="InterPro" id="IPR011009">
    <property type="entry name" value="Kinase-like_dom_sf"/>
</dbReference>
<evidence type="ECO:0000256" key="14">
    <source>
        <dbReference type="ARBA" id="ARBA00023136"/>
    </source>
</evidence>
<comment type="catalytic activity">
    <reaction evidence="17">
        <text>L-threonyl-[protein] + ATP = O-phospho-L-threonyl-[protein] + ADP + H(+)</text>
        <dbReference type="Rhea" id="RHEA:46608"/>
        <dbReference type="Rhea" id="RHEA-COMP:11060"/>
        <dbReference type="Rhea" id="RHEA-COMP:11605"/>
        <dbReference type="ChEBI" id="CHEBI:15378"/>
        <dbReference type="ChEBI" id="CHEBI:30013"/>
        <dbReference type="ChEBI" id="CHEBI:30616"/>
        <dbReference type="ChEBI" id="CHEBI:61977"/>
        <dbReference type="ChEBI" id="CHEBI:456216"/>
        <dbReference type="EC" id="2.7.11.1"/>
    </reaction>
</comment>
<protein>
    <recommendedName>
        <fullName evidence="3">non-specific serine/threonine protein kinase</fullName>
        <ecNumber evidence="3">2.7.11.1</ecNumber>
    </recommendedName>
</protein>
<proteinExistence type="inferred from homology"/>
<keyword evidence="16" id="KW-0325">Glycoprotein</keyword>
<dbReference type="OrthoDB" id="418615at2759"/>
<dbReference type="GO" id="GO:0016020">
    <property type="term" value="C:membrane"/>
    <property type="evidence" value="ECO:0007669"/>
    <property type="project" value="UniProtKB-SubCell"/>
</dbReference>
<evidence type="ECO:0000256" key="3">
    <source>
        <dbReference type="ARBA" id="ARBA00012513"/>
    </source>
</evidence>
<evidence type="ECO:0000256" key="6">
    <source>
        <dbReference type="ARBA" id="ARBA00022679"/>
    </source>
</evidence>